<evidence type="ECO:0000313" key="3">
    <source>
        <dbReference type="EMBL" id="MCI4681291.1"/>
    </source>
</evidence>
<dbReference type="Proteomes" id="UP001139104">
    <property type="component" value="Unassembled WGS sequence"/>
</dbReference>
<dbReference type="EMBL" id="JAIVFP010000001">
    <property type="protein sequence ID" value="MCI4681291.1"/>
    <property type="molecule type" value="Genomic_DNA"/>
</dbReference>
<evidence type="ECO:0000256" key="1">
    <source>
        <dbReference type="PIRNR" id="PIRNR006386"/>
    </source>
</evidence>
<comment type="caution">
    <text evidence="3">The sequence shown here is derived from an EMBL/GenBank/DDBJ whole genome shotgun (WGS) entry which is preliminary data.</text>
</comment>
<comment type="similarity">
    <text evidence="1">Belongs to the GST superfamily. NadH family.</text>
</comment>
<comment type="catalytic activity">
    <reaction evidence="1">
        <text>2-hydroxychromene-2-carboxylate = (3E)-4-(2-hydroxyphenyl)-2-oxobut-3-enoate</text>
        <dbReference type="Rhea" id="RHEA:27401"/>
        <dbReference type="ChEBI" id="CHEBI:59350"/>
        <dbReference type="ChEBI" id="CHEBI:59353"/>
        <dbReference type="EC" id="5.99.1.4"/>
    </reaction>
</comment>
<dbReference type="PANTHER" id="PTHR42943:SF2">
    <property type="entry name" value="GLUTATHIONE S-TRANSFERASE KAPPA 1"/>
    <property type="match status" value="1"/>
</dbReference>
<dbReference type="InterPro" id="IPR014440">
    <property type="entry name" value="HCCAis_GSTk"/>
</dbReference>
<keyword evidence="1 3" id="KW-0413">Isomerase</keyword>
<evidence type="ECO:0000313" key="4">
    <source>
        <dbReference type="Proteomes" id="UP001139104"/>
    </source>
</evidence>
<sequence length="196" mass="21924">MLDFWIEFASTYSYLAAMRAEAVAERAGVRLRWRPFLLGPIFVAQGWTTSPFNLYPAKGRYMWRDMERLCARRGLALRRPDPFPQNSLLAARLAWAVPEARRAVFCRAVFHAEFAEGRDISNAEVLAGVLAGTALPPADLLAQARTDEVKAKLRQETEAARAAGVFGAPAFTASDGELFWGDDRFEQALDWARDRG</sequence>
<dbReference type="InterPro" id="IPR001853">
    <property type="entry name" value="DSBA-like_thioredoxin_dom"/>
</dbReference>
<dbReference type="InterPro" id="IPR044087">
    <property type="entry name" value="NahD-like"/>
</dbReference>
<name>A0ABS9Z1D0_9HYPH</name>
<dbReference type="GO" id="GO:0016853">
    <property type="term" value="F:isomerase activity"/>
    <property type="evidence" value="ECO:0007669"/>
    <property type="project" value="UniProtKB-KW"/>
</dbReference>
<dbReference type="SUPFAM" id="SSF52833">
    <property type="entry name" value="Thioredoxin-like"/>
    <property type="match status" value="1"/>
</dbReference>
<dbReference type="InterPro" id="IPR051924">
    <property type="entry name" value="GST_Kappa/NadH"/>
</dbReference>
<dbReference type="CDD" id="cd03022">
    <property type="entry name" value="DsbA_HCCA_Iso"/>
    <property type="match status" value="1"/>
</dbReference>
<feature type="domain" description="DSBA-like thioredoxin" evidence="2">
    <location>
        <begin position="2"/>
        <end position="188"/>
    </location>
</feature>
<accession>A0ABS9Z1D0</accession>
<dbReference type="PIRSF" id="PIRSF006386">
    <property type="entry name" value="HCCAis_GSTk"/>
    <property type="match status" value="1"/>
</dbReference>
<evidence type="ECO:0000259" key="2">
    <source>
        <dbReference type="Pfam" id="PF01323"/>
    </source>
</evidence>
<dbReference type="EC" id="5.99.1.4" evidence="1"/>
<proteinExistence type="inferred from homology"/>
<dbReference type="InterPro" id="IPR036249">
    <property type="entry name" value="Thioredoxin-like_sf"/>
</dbReference>
<reference evidence="3" key="1">
    <citation type="journal article" date="2022" name="ISME J.">
        <title>Identification of active gaseous-alkane degraders at natural gas seeps.</title>
        <authorList>
            <person name="Farhan Ul Haque M."/>
            <person name="Hernandez M."/>
            <person name="Crombie A.T."/>
            <person name="Murrell J.C."/>
        </authorList>
    </citation>
    <scope>NUCLEOTIDE SEQUENCE</scope>
    <source>
        <strain evidence="3">PC2</strain>
    </source>
</reference>
<organism evidence="3 4">
    <name type="scientific">Candidatus Rhodoblastus alkanivorans</name>
    <dbReference type="NCBI Taxonomy" id="2954117"/>
    <lineage>
        <taxon>Bacteria</taxon>
        <taxon>Pseudomonadati</taxon>
        <taxon>Pseudomonadota</taxon>
        <taxon>Alphaproteobacteria</taxon>
        <taxon>Hyphomicrobiales</taxon>
        <taxon>Rhodoblastaceae</taxon>
        <taxon>Rhodoblastus</taxon>
    </lineage>
</organism>
<protein>
    <recommendedName>
        <fullName evidence="1">2-hydroxychromene-2-carboxylate isomerase</fullName>
        <ecNumber evidence="1">5.99.1.4</ecNumber>
    </recommendedName>
</protein>
<keyword evidence="4" id="KW-1185">Reference proteome</keyword>
<gene>
    <name evidence="3" type="ORF">K2U94_00630</name>
</gene>
<dbReference type="PANTHER" id="PTHR42943">
    <property type="entry name" value="GLUTATHIONE S-TRANSFERASE KAPPA"/>
    <property type="match status" value="1"/>
</dbReference>
<dbReference type="Gene3D" id="3.40.30.10">
    <property type="entry name" value="Glutaredoxin"/>
    <property type="match status" value="1"/>
</dbReference>
<dbReference type="Pfam" id="PF01323">
    <property type="entry name" value="DSBA"/>
    <property type="match status" value="1"/>
</dbReference>